<dbReference type="PANTHER" id="PTHR18935">
    <property type="entry name" value="GOLGIN SUBFAMILY A MEMBER 4-LIKE ISOFORM X1"/>
    <property type="match status" value="1"/>
</dbReference>
<reference evidence="3" key="1">
    <citation type="submission" date="2025-08" db="UniProtKB">
        <authorList>
            <consortium name="RefSeq"/>
        </authorList>
    </citation>
    <scope>IDENTIFICATION</scope>
    <source>
        <tissue evidence="3">Muscle</tissue>
    </source>
</reference>
<keyword evidence="2" id="KW-1185">Reference proteome</keyword>
<feature type="compositionally biased region" description="Polar residues" evidence="1">
    <location>
        <begin position="1"/>
        <end position="10"/>
    </location>
</feature>
<gene>
    <name evidence="3" type="primary">LOC106475103</name>
</gene>
<dbReference type="PANTHER" id="PTHR18935:SF8">
    <property type="entry name" value="GOLGIN SUBFAMILY A MEMBER 4-LIKE ISOFORM X1"/>
    <property type="match status" value="1"/>
</dbReference>
<dbReference type="Proteomes" id="UP000694941">
    <property type="component" value="Unplaced"/>
</dbReference>
<feature type="region of interest" description="Disordered" evidence="1">
    <location>
        <begin position="1"/>
        <end position="46"/>
    </location>
</feature>
<organism evidence="2 3">
    <name type="scientific">Limulus polyphemus</name>
    <name type="common">Atlantic horseshoe crab</name>
    <dbReference type="NCBI Taxonomy" id="6850"/>
    <lineage>
        <taxon>Eukaryota</taxon>
        <taxon>Metazoa</taxon>
        <taxon>Ecdysozoa</taxon>
        <taxon>Arthropoda</taxon>
        <taxon>Chelicerata</taxon>
        <taxon>Merostomata</taxon>
        <taxon>Xiphosura</taxon>
        <taxon>Limulidae</taxon>
        <taxon>Limulus</taxon>
    </lineage>
</organism>
<accession>A0ABM1BYU3</accession>
<feature type="region of interest" description="Disordered" evidence="1">
    <location>
        <begin position="91"/>
        <end position="133"/>
    </location>
</feature>
<feature type="region of interest" description="Disordered" evidence="1">
    <location>
        <begin position="161"/>
        <end position="181"/>
    </location>
</feature>
<proteinExistence type="predicted"/>
<feature type="compositionally biased region" description="Basic and acidic residues" evidence="1">
    <location>
        <begin position="91"/>
        <end position="125"/>
    </location>
</feature>
<dbReference type="RefSeq" id="XP_013791254.1">
    <property type="nucleotide sequence ID" value="XM_013935800.1"/>
</dbReference>
<name>A0ABM1BYU3_LIMPO</name>
<evidence type="ECO:0000256" key="1">
    <source>
        <dbReference type="SAM" id="MobiDB-lite"/>
    </source>
</evidence>
<evidence type="ECO:0000313" key="2">
    <source>
        <dbReference type="Proteomes" id="UP000694941"/>
    </source>
</evidence>
<dbReference type="GeneID" id="106475103"/>
<evidence type="ECO:0000313" key="3">
    <source>
        <dbReference type="RefSeq" id="XP_013791254.1"/>
    </source>
</evidence>
<protein>
    <submittedName>
        <fullName evidence="3">Janus kinase and microtubule-interacting protein 1-like</fullName>
    </submittedName>
</protein>
<sequence>MSSTNSTPYERSSADADFCSSSSVREKQRRQGIPREKGEMSDRKRIQYHHKVEQAAIEMKPEHEKSSDIVRQKDILVKNFEKELQRLMREKEEEVRKAQTETRRVREELTAQVRDAERRAGHRTQDGANQGDTKRLIQELYDLREVKRRLEENLKDVMEADRQKASDLRRVHEKYDSKMRKVHKESEAEVRKLVSSVYTLDTYR</sequence>
<feature type="compositionally biased region" description="Basic and acidic residues" evidence="1">
    <location>
        <begin position="33"/>
        <end position="46"/>
    </location>
</feature>
<dbReference type="InterPro" id="IPR024836">
    <property type="entry name" value="JAKMIP"/>
</dbReference>